<evidence type="ECO:0000313" key="2">
    <source>
        <dbReference type="Proteomes" id="UP000199031"/>
    </source>
</evidence>
<dbReference type="InterPro" id="IPR009097">
    <property type="entry name" value="Cyclic_Pdiesterase"/>
</dbReference>
<dbReference type="AlphaFoldDB" id="A0A1I5VLN6"/>
<sequence>MKNPFIIQEYLSEAEARAEKHVLPAEYLLVLQPHEALWDEIKSIKEKFATDYSCEQARKGLPHITLARFKQFQSTETHIRHHLRNNARTIAPFKIELKDFGSFPSHTIYINIASKVPIMNAVKTLRQNAQKFMKMDKDNKPHFITEPHLTIARKLQPWQYEKSWLEYEHANFHGRFIAGYALLLKRKAGEYYKQVEKFAFEGVKEEVKQANLFDAETPALRVK</sequence>
<dbReference type="InterPro" id="IPR050580">
    <property type="entry name" value="2H_phosphoesterase_YjcG-like"/>
</dbReference>
<protein>
    <submittedName>
        <fullName evidence="1">2'-5' RNA ligase</fullName>
    </submittedName>
</protein>
<dbReference type="PANTHER" id="PTHR40037:SF1">
    <property type="entry name" value="PHOSPHOESTERASE SAOUHSC_00951-RELATED"/>
    <property type="match status" value="1"/>
</dbReference>
<dbReference type="Gene3D" id="3.90.1140.10">
    <property type="entry name" value="Cyclic phosphodiesterase"/>
    <property type="match status" value="1"/>
</dbReference>
<dbReference type="SUPFAM" id="SSF55144">
    <property type="entry name" value="LigT-like"/>
    <property type="match status" value="1"/>
</dbReference>
<gene>
    <name evidence="1" type="ORF">SAMN05444277_10570</name>
</gene>
<dbReference type="OrthoDB" id="1951600at2"/>
<dbReference type="PANTHER" id="PTHR40037">
    <property type="entry name" value="PHOSPHOESTERASE YJCG-RELATED"/>
    <property type="match status" value="1"/>
</dbReference>
<evidence type="ECO:0000313" key="1">
    <source>
        <dbReference type="EMBL" id="SFQ08454.1"/>
    </source>
</evidence>
<organism evidence="1 2">
    <name type="scientific">Parafilimonas terrae</name>
    <dbReference type="NCBI Taxonomy" id="1465490"/>
    <lineage>
        <taxon>Bacteria</taxon>
        <taxon>Pseudomonadati</taxon>
        <taxon>Bacteroidota</taxon>
        <taxon>Chitinophagia</taxon>
        <taxon>Chitinophagales</taxon>
        <taxon>Chitinophagaceae</taxon>
        <taxon>Parafilimonas</taxon>
    </lineage>
</organism>
<dbReference type="EMBL" id="FOXQ01000005">
    <property type="protein sequence ID" value="SFQ08454.1"/>
    <property type="molecule type" value="Genomic_DNA"/>
</dbReference>
<keyword evidence="2" id="KW-1185">Reference proteome</keyword>
<dbReference type="GO" id="GO:0016874">
    <property type="term" value="F:ligase activity"/>
    <property type="evidence" value="ECO:0007669"/>
    <property type="project" value="UniProtKB-KW"/>
</dbReference>
<proteinExistence type="predicted"/>
<name>A0A1I5VLN6_9BACT</name>
<keyword evidence="1" id="KW-0436">Ligase</keyword>
<dbReference type="Pfam" id="PF13563">
    <property type="entry name" value="2_5_RNA_ligase2"/>
    <property type="match status" value="1"/>
</dbReference>
<dbReference type="STRING" id="1465490.SAMN05444277_10570"/>
<accession>A0A1I5VLN6</accession>
<dbReference type="RefSeq" id="WP_090657819.1">
    <property type="nucleotide sequence ID" value="NZ_FOXQ01000005.1"/>
</dbReference>
<dbReference type="Proteomes" id="UP000199031">
    <property type="component" value="Unassembled WGS sequence"/>
</dbReference>
<reference evidence="1 2" key="1">
    <citation type="submission" date="2016-10" db="EMBL/GenBank/DDBJ databases">
        <authorList>
            <person name="de Groot N.N."/>
        </authorList>
    </citation>
    <scope>NUCLEOTIDE SEQUENCE [LARGE SCALE GENOMIC DNA]</scope>
    <source>
        <strain evidence="1 2">DSM 28286</strain>
    </source>
</reference>